<evidence type="ECO:0000313" key="3">
    <source>
        <dbReference type="Proteomes" id="UP001307705"/>
    </source>
</evidence>
<feature type="region of interest" description="Disordered" evidence="1">
    <location>
        <begin position="1"/>
        <end position="22"/>
    </location>
</feature>
<name>A0ABQ6Q2L8_9BACT</name>
<protein>
    <submittedName>
        <fullName evidence="2">Uncharacterized protein</fullName>
    </submittedName>
</protein>
<gene>
    <name evidence="2" type="ORF">Ataiwa_26430</name>
</gene>
<reference evidence="2 3" key="1">
    <citation type="submission" date="2023-08" db="EMBL/GenBank/DDBJ databases">
        <title>Draft genome sequence of Algoriphagus taiwanensis.</title>
        <authorList>
            <person name="Takatani N."/>
            <person name="Hosokawa M."/>
            <person name="Sawabe T."/>
        </authorList>
    </citation>
    <scope>NUCLEOTIDE SEQUENCE [LARGE SCALE GENOMIC DNA]</scope>
    <source>
        <strain evidence="2 3">JCM 19755</strain>
    </source>
</reference>
<dbReference type="Proteomes" id="UP001307705">
    <property type="component" value="Unassembled WGS sequence"/>
</dbReference>
<accession>A0ABQ6Q2L8</accession>
<evidence type="ECO:0000313" key="2">
    <source>
        <dbReference type="EMBL" id="GMQ34371.1"/>
    </source>
</evidence>
<comment type="caution">
    <text evidence="2">The sequence shown here is derived from an EMBL/GenBank/DDBJ whole genome shotgun (WGS) entry which is preliminary data.</text>
</comment>
<keyword evidence="3" id="KW-1185">Reference proteome</keyword>
<organism evidence="2 3">
    <name type="scientific">Algoriphagus taiwanensis</name>
    <dbReference type="NCBI Taxonomy" id="1445656"/>
    <lineage>
        <taxon>Bacteria</taxon>
        <taxon>Pseudomonadati</taxon>
        <taxon>Bacteroidota</taxon>
        <taxon>Cytophagia</taxon>
        <taxon>Cytophagales</taxon>
        <taxon>Cyclobacteriaceae</taxon>
        <taxon>Algoriphagus</taxon>
    </lineage>
</organism>
<proteinExistence type="predicted"/>
<dbReference type="EMBL" id="BTPE01000009">
    <property type="protein sequence ID" value="GMQ34371.1"/>
    <property type="molecule type" value="Genomic_DNA"/>
</dbReference>
<evidence type="ECO:0000256" key="1">
    <source>
        <dbReference type="SAM" id="MobiDB-lite"/>
    </source>
</evidence>
<sequence length="62" mass="7154">MIIRNDASRSKWPRHFDKLSDRARPPDLGLILGVEENAAQPHFPPLPTLKHLTFTERSRGEH</sequence>